<dbReference type="InterPro" id="IPR027417">
    <property type="entry name" value="P-loop_NTPase"/>
</dbReference>
<keyword evidence="3" id="KW-1185">Reference proteome</keyword>
<dbReference type="Proteomes" id="UP000617145">
    <property type="component" value="Unassembled WGS sequence"/>
</dbReference>
<reference evidence="2" key="2">
    <citation type="submission" date="2020-09" db="EMBL/GenBank/DDBJ databases">
        <authorList>
            <person name="Sun Q."/>
            <person name="Zhou Y."/>
        </authorList>
    </citation>
    <scope>NUCLEOTIDE SEQUENCE</scope>
    <source>
        <strain evidence="2">CGMCC 1.15762</strain>
    </source>
</reference>
<dbReference type="SUPFAM" id="SSF52540">
    <property type="entry name" value="P-loop containing nucleoside triphosphate hydrolases"/>
    <property type="match status" value="1"/>
</dbReference>
<feature type="region of interest" description="Disordered" evidence="1">
    <location>
        <begin position="269"/>
        <end position="306"/>
    </location>
</feature>
<evidence type="ECO:0000313" key="3">
    <source>
        <dbReference type="Proteomes" id="UP000617145"/>
    </source>
</evidence>
<comment type="caution">
    <text evidence="2">The sequence shown here is derived from an EMBL/GenBank/DDBJ whole genome shotgun (WGS) entry which is preliminary data.</text>
</comment>
<protein>
    <submittedName>
        <fullName evidence="2">Uncharacterized protein</fullName>
    </submittedName>
</protein>
<organism evidence="2 3">
    <name type="scientific">Salipiger pallidus</name>
    <dbReference type="NCBI Taxonomy" id="1775170"/>
    <lineage>
        <taxon>Bacteria</taxon>
        <taxon>Pseudomonadati</taxon>
        <taxon>Pseudomonadota</taxon>
        <taxon>Alphaproteobacteria</taxon>
        <taxon>Rhodobacterales</taxon>
        <taxon>Roseobacteraceae</taxon>
        <taxon>Salipiger</taxon>
    </lineage>
</organism>
<evidence type="ECO:0000256" key="1">
    <source>
        <dbReference type="SAM" id="MobiDB-lite"/>
    </source>
</evidence>
<name>A0A8J2ZHB0_9RHOB</name>
<reference evidence="2" key="1">
    <citation type="journal article" date="2014" name="Int. J. Syst. Evol. Microbiol.">
        <title>Complete genome sequence of Corynebacterium casei LMG S-19264T (=DSM 44701T), isolated from a smear-ripened cheese.</title>
        <authorList>
            <consortium name="US DOE Joint Genome Institute (JGI-PGF)"/>
            <person name="Walter F."/>
            <person name="Albersmeier A."/>
            <person name="Kalinowski J."/>
            <person name="Ruckert C."/>
        </authorList>
    </citation>
    <scope>NUCLEOTIDE SEQUENCE</scope>
    <source>
        <strain evidence="2">CGMCC 1.15762</strain>
    </source>
</reference>
<evidence type="ECO:0000313" key="2">
    <source>
        <dbReference type="EMBL" id="GGG63542.1"/>
    </source>
</evidence>
<accession>A0A8J2ZHB0</accession>
<dbReference type="EMBL" id="BMJV01000001">
    <property type="protein sequence ID" value="GGG63542.1"/>
    <property type="molecule type" value="Genomic_DNA"/>
</dbReference>
<gene>
    <name evidence="2" type="ORF">GCM10011415_07470</name>
</gene>
<proteinExistence type="predicted"/>
<dbReference type="RefSeq" id="WP_188788851.1">
    <property type="nucleotide sequence ID" value="NZ_BMJV01000001.1"/>
</dbReference>
<dbReference type="AlphaFoldDB" id="A0A8J2ZHB0"/>
<sequence length="306" mass="33695">MDIILHLGAHRTGAASFHCYLRSVDAELAGLGIGFWGPQRTRQGLFHGLYDAQPNRAPGRVRLAVEASRRRGLSQLLVTDVNMLGTPRACLRARALYPGAGDRLARVALAFPQVTRIVLQIRSPEMWWASLLAYLMPRGLPLPEPALLDEICAHQRSWRQVIPEIAAAWPGADIVVTPFERFTSRPDQLLRVATGLRRAPPLPMGGIWAHRSPDLAALADLLRERGGNPAALPQGEGRFMPFAPHQLAPLRERYADDLFWLHSGAGGLARLTEDPESGTERPRWPPAPTERGQDDDSQTGRLAHSG</sequence>